<dbReference type="CDD" id="cd11324">
    <property type="entry name" value="AmyAc_Amylosucrase"/>
    <property type="match status" value="1"/>
</dbReference>
<dbReference type="Pfam" id="PF00128">
    <property type="entry name" value="Alpha-amylase"/>
    <property type="match status" value="1"/>
</dbReference>
<name>A0A9D1K943_9FIRM</name>
<evidence type="ECO:0000313" key="3">
    <source>
        <dbReference type="Proteomes" id="UP000886876"/>
    </source>
</evidence>
<dbReference type="EMBL" id="DVJS01000157">
    <property type="protein sequence ID" value="HIS97571.1"/>
    <property type="molecule type" value="Genomic_DNA"/>
</dbReference>
<dbReference type="Proteomes" id="UP000886876">
    <property type="component" value="Unassembled WGS sequence"/>
</dbReference>
<dbReference type="PANTHER" id="PTHR10357:SF213">
    <property type="entry name" value="ALPHA AMYLASE CATALYTIC REGION"/>
    <property type="match status" value="1"/>
</dbReference>
<organism evidence="2 3">
    <name type="scientific">Candidatus Scatomorpha pullistercoris</name>
    <dbReference type="NCBI Taxonomy" id="2840929"/>
    <lineage>
        <taxon>Bacteria</taxon>
        <taxon>Bacillati</taxon>
        <taxon>Bacillota</taxon>
        <taxon>Clostridia</taxon>
        <taxon>Eubacteriales</taxon>
        <taxon>Candidatus Scatomorpha</taxon>
    </lineage>
</organism>
<dbReference type="InterPro" id="IPR045857">
    <property type="entry name" value="O16G_dom_2"/>
</dbReference>
<evidence type="ECO:0000259" key="1">
    <source>
        <dbReference type="SMART" id="SM00642"/>
    </source>
</evidence>
<dbReference type="Gene3D" id="3.90.400.10">
    <property type="entry name" value="Oligo-1,6-glucosidase, Domain 2"/>
    <property type="match status" value="1"/>
</dbReference>
<dbReference type="GO" id="GO:0047669">
    <property type="term" value="F:amylosucrase activity"/>
    <property type="evidence" value="ECO:0007669"/>
    <property type="project" value="InterPro"/>
</dbReference>
<dbReference type="InterPro" id="IPR044077">
    <property type="entry name" value="Amylosucrase"/>
</dbReference>
<dbReference type="SUPFAM" id="SSF51445">
    <property type="entry name" value="(Trans)glycosidases"/>
    <property type="match status" value="1"/>
</dbReference>
<dbReference type="Gene3D" id="3.20.20.80">
    <property type="entry name" value="Glycosidases"/>
    <property type="match status" value="1"/>
</dbReference>
<proteinExistence type="predicted"/>
<dbReference type="AlphaFoldDB" id="A0A9D1K943"/>
<evidence type="ECO:0000313" key="2">
    <source>
        <dbReference type="EMBL" id="HIS97571.1"/>
    </source>
</evidence>
<accession>A0A9D1K943</accession>
<sequence>MAGQSVFERRLQPRRDELEWLYMELYDDRARLSELEELMRRASAERSRALKQLDSRREKSPLWYREGRMLGMTMYTELFAGDLEHLTWKLDYLAEQGVTYLHLMPLLKMPHPENDGGYAVEDFDTVDPSLGTNEQLEALTAAMRKRGMSLCLDFIINHTADTHEWARRARAGEQEYIDRYITFDSPDIPREMEKTIPDVFPETAPGSFIYDEQMGRWVCSSFHPYQWDLNYRNPAVFNDMAASMLHLANMGVEVLRVDATPYLWKELGTSCRNLPQVHTLMRMIRLVIETVCPAVILKGEVVMAPRELAAYFGTVEKPECHILYNSSTMCTQWSALASGDVRQLKHQLDDLHSLQGHCAFVNYLRCHDDIGWGLNEEYGRSIGNDPYLHKKYLYEFYSGSFPGSWARGELYNYDPKTGDARSCGTTASLCGIEKGLEEHDKAQVELGIRRDLMMHAVIMTMAGFPMLSSGDEIGQLNDYSYHDDPDRREDSRNLHRSCFDWDKAALRGEQGTVQQRIWDGLRQLERIRKTEPLFGPGAWVSTWDTANNGVLSLVRELDGRRLIGLFNFTDAEQHVRLEALGGEYSDLMSGERWDGTEQSLSAYRYALYISAPPEVG</sequence>
<protein>
    <submittedName>
        <fullName evidence="2">Amylosucrase</fullName>
    </submittedName>
</protein>
<dbReference type="InterPro" id="IPR006047">
    <property type="entry name" value="GH13_cat_dom"/>
</dbReference>
<feature type="domain" description="Glycosyl hydrolase family 13 catalytic" evidence="1">
    <location>
        <begin position="73"/>
        <end position="516"/>
    </location>
</feature>
<dbReference type="Gene3D" id="1.10.1740.10">
    <property type="match status" value="1"/>
</dbReference>
<reference evidence="2" key="2">
    <citation type="journal article" date="2021" name="PeerJ">
        <title>Extensive microbial diversity within the chicken gut microbiome revealed by metagenomics and culture.</title>
        <authorList>
            <person name="Gilroy R."/>
            <person name="Ravi A."/>
            <person name="Getino M."/>
            <person name="Pursley I."/>
            <person name="Horton D.L."/>
            <person name="Alikhan N.F."/>
            <person name="Baker D."/>
            <person name="Gharbi K."/>
            <person name="Hall N."/>
            <person name="Watson M."/>
            <person name="Adriaenssens E.M."/>
            <person name="Foster-Nyarko E."/>
            <person name="Jarju S."/>
            <person name="Secka A."/>
            <person name="Antonio M."/>
            <person name="Oren A."/>
            <person name="Chaudhuri R.R."/>
            <person name="La Ragione R."/>
            <person name="Hildebrand F."/>
            <person name="Pallen M.J."/>
        </authorList>
    </citation>
    <scope>NUCLEOTIDE SEQUENCE</scope>
    <source>
        <strain evidence="2">ChiHecec3B27-6122</strain>
    </source>
</reference>
<dbReference type="GO" id="GO:0005975">
    <property type="term" value="P:carbohydrate metabolic process"/>
    <property type="evidence" value="ECO:0007669"/>
    <property type="project" value="InterPro"/>
</dbReference>
<dbReference type="SMART" id="SM00642">
    <property type="entry name" value="Aamy"/>
    <property type="match status" value="1"/>
</dbReference>
<gene>
    <name evidence="2" type="ORF">IAD42_06315</name>
</gene>
<dbReference type="PANTHER" id="PTHR10357">
    <property type="entry name" value="ALPHA-AMYLASE FAMILY MEMBER"/>
    <property type="match status" value="1"/>
</dbReference>
<dbReference type="InterPro" id="IPR017853">
    <property type="entry name" value="GH"/>
</dbReference>
<comment type="caution">
    <text evidence="2">The sequence shown here is derived from an EMBL/GenBank/DDBJ whole genome shotgun (WGS) entry which is preliminary data.</text>
</comment>
<reference evidence="2" key="1">
    <citation type="submission" date="2020-10" db="EMBL/GenBank/DDBJ databases">
        <authorList>
            <person name="Gilroy R."/>
        </authorList>
    </citation>
    <scope>NUCLEOTIDE SEQUENCE</scope>
    <source>
        <strain evidence="2">ChiHecec3B27-6122</strain>
    </source>
</reference>